<evidence type="ECO:0000256" key="5">
    <source>
        <dbReference type="ARBA" id="ARBA00010217"/>
    </source>
</evidence>
<evidence type="ECO:0000256" key="10">
    <source>
        <dbReference type="ARBA" id="ARBA00022679"/>
    </source>
</evidence>
<dbReference type="FunFam" id="1.10.420.10:FF:000007">
    <property type="entry name" value="Peroxidase"/>
    <property type="match status" value="1"/>
</dbReference>
<comment type="function">
    <text evidence="2">Removal of H(2)O(2), oxidation of toxic reductants, biosynthesis and degradation of lignin, suberization, auxin catabolism, response to environmental stresses such as wounding, pathogen attack and oxidative stress. These functions might be dependent on each isozyme/isoform in each plant tissue.</text>
</comment>
<dbReference type="InterPro" id="IPR050528">
    <property type="entry name" value="L-type_Lectin-RKs"/>
</dbReference>
<dbReference type="GO" id="GO:0042744">
    <property type="term" value="P:hydrogen peroxide catabolic process"/>
    <property type="evidence" value="ECO:0007669"/>
    <property type="project" value="UniProtKB-KW"/>
</dbReference>
<evidence type="ECO:0000256" key="8">
    <source>
        <dbReference type="ARBA" id="ARBA00022559"/>
    </source>
</evidence>
<dbReference type="PROSITE" id="PS00107">
    <property type="entry name" value="PROTEIN_KINASE_ATP"/>
    <property type="match status" value="1"/>
</dbReference>
<keyword evidence="21" id="KW-1015">Disulfide bond</keyword>
<keyword evidence="22 32" id="KW-0675">Receptor</keyword>
<evidence type="ECO:0000256" key="28">
    <source>
        <dbReference type="SAM" id="Phobius"/>
    </source>
</evidence>
<feature type="compositionally biased region" description="Basic and acidic residues" evidence="27">
    <location>
        <begin position="997"/>
        <end position="1011"/>
    </location>
</feature>
<dbReference type="CDD" id="cd14066">
    <property type="entry name" value="STKc_IRAK"/>
    <property type="match status" value="1"/>
</dbReference>
<evidence type="ECO:0000256" key="27">
    <source>
        <dbReference type="SAM" id="MobiDB-lite"/>
    </source>
</evidence>
<keyword evidence="18" id="KW-0408">Iron</keyword>
<comment type="similarity">
    <text evidence="26">Belongs to the peroxidase family.</text>
</comment>
<protein>
    <submittedName>
        <fullName evidence="32">L-type lectin-domain containing receptor kinase VIII.1</fullName>
    </submittedName>
</protein>
<evidence type="ECO:0000256" key="21">
    <source>
        <dbReference type="ARBA" id="ARBA00023157"/>
    </source>
</evidence>
<dbReference type="Pfam" id="PF00069">
    <property type="entry name" value="Pkinase"/>
    <property type="match status" value="1"/>
</dbReference>
<evidence type="ECO:0000256" key="17">
    <source>
        <dbReference type="ARBA" id="ARBA00022989"/>
    </source>
</evidence>
<dbReference type="GO" id="GO:0005524">
    <property type="term" value="F:ATP binding"/>
    <property type="evidence" value="ECO:0007669"/>
    <property type="project" value="UniProtKB-UniRule"/>
</dbReference>
<dbReference type="PROSITE" id="PS00307">
    <property type="entry name" value="LECTIN_LEGUME_BETA"/>
    <property type="match status" value="1"/>
</dbReference>
<dbReference type="PROSITE" id="PS00108">
    <property type="entry name" value="PROTEIN_KINASE_ST"/>
    <property type="match status" value="1"/>
</dbReference>
<evidence type="ECO:0000259" key="30">
    <source>
        <dbReference type="PROSITE" id="PS50011"/>
    </source>
</evidence>
<evidence type="ECO:0000256" key="22">
    <source>
        <dbReference type="ARBA" id="ARBA00023170"/>
    </source>
</evidence>
<evidence type="ECO:0000256" key="7">
    <source>
        <dbReference type="ARBA" id="ARBA00022527"/>
    </source>
</evidence>
<keyword evidence="19" id="KW-0090">Biological rhythms</keyword>
<dbReference type="EMBL" id="JAGKQH010000014">
    <property type="protein sequence ID" value="KAG6580596.1"/>
    <property type="molecule type" value="Genomic_DNA"/>
</dbReference>
<feature type="binding site" evidence="25">
    <location>
        <position position="707"/>
    </location>
    <ligand>
        <name>ATP</name>
        <dbReference type="ChEBI" id="CHEBI:30616"/>
    </ligand>
</feature>
<keyword evidence="16 25" id="KW-0067">ATP-binding</keyword>
<keyword evidence="23" id="KW-0325">Glycoprotein</keyword>
<evidence type="ECO:0000259" key="31">
    <source>
        <dbReference type="PROSITE" id="PS50873"/>
    </source>
</evidence>
<dbReference type="SMART" id="SM00220">
    <property type="entry name" value="S_TKc"/>
    <property type="match status" value="1"/>
</dbReference>
<feature type="non-terminal residue" evidence="32">
    <location>
        <position position="1"/>
    </location>
</feature>
<evidence type="ECO:0000256" key="18">
    <source>
        <dbReference type="ARBA" id="ARBA00023004"/>
    </source>
</evidence>
<evidence type="ECO:0000256" key="2">
    <source>
        <dbReference type="ARBA" id="ARBA00002322"/>
    </source>
</evidence>
<feature type="compositionally biased region" description="Polar residues" evidence="27">
    <location>
        <begin position="575"/>
        <end position="607"/>
    </location>
</feature>
<keyword evidence="7" id="KW-0723">Serine/threonine-protein kinase</keyword>
<evidence type="ECO:0000313" key="33">
    <source>
        <dbReference type="Proteomes" id="UP000685013"/>
    </source>
</evidence>
<evidence type="ECO:0000256" key="29">
    <source>
        <dbReference type="SAM" id="SignalP"/>
    </source>
</evidence>
<comment type="catalytic activity">
    <reaction evidence="1">
        <text>2 a phenolic donor + H2O2 = 2 a phenolic radical donor + 2 H2O</text>
        <dbReference type="Rhea" id="RHEA:56136"/>
        <dbReference type="ChEBI" id="CHEBI:15377"/>
        <dbReference type="ChEBI" id="CHEBI:16240"/>
        <dbReference type="ChEBI" id="CHEBI:139520"/>
        <dbReference type="ChEBI" id="CHEBI:139521"/>
        <dbReference type="EC" id="1.11.1.7"/>
    </reaction>
</comment>
<evidence type="ECO:0000313" key="32">
    <source>
        <dbReference type="EMBL" id="KAG6580596.1"/>
    </source>
</evidence>
<dbReference type="InterPro" id="IPR019825">
    <property type="entry name" value="Lectin_legB_Mn/Ca_BS"/>
</dbReference>
<dbReference type="GO" id="GO:0140825">
    <property type="term" value="F:lactoperoxidase activity"/>
    <property type="evidence" value="ECO:0007669"/>
    <property type="project" value="UniProtKB-EC"/>
</dbReference>
<comment type="similarity">
    <text evidence="4">In the N-terminal section; belongs to the leguminous lectin family.</text>
</comment>
<dbReference type="GO" id="GO:0004674">
    <property type="term" value="F:protein serine/threonine kinase activity"/>
    <property type="evidence" value="ECO:0007669"/>
    <property type="project" value="UniProtKB-KW"/>
</dbReference>
<dbReference type="GO" id="GO:0020037">
    <property type="term" value="F:heme binding"/>
    <property type="evidence" value="ECO:0007669"/>
    <property type="project" value="InterPro"/>
</dbReference>
<dbReference type="CDD" id="cd06899">
    <property type="entry name" value="lectin_legume_LecRK_Arcelin_ConA"/>
    <property type="match status" value="1"/>
</dbReference>
<proteinExistence type="inferred from homology"/>
<comment type="caution">
    <text evidence="32">The sequence shown here is derived from an EMBL/GenBank/DDBJ whole genome shotgun (WGS) entry which is preliminary data.</text>
</comment>
<dbReference type="FunFam" id="2.60.120.200:FF:000141">
    <property type="entry name" value="L-type lectin-domain containing receptor kinase VIII.1"/>
    <property type="match status" value="1"/>
</dbReference>
<name>A0AAV6MFX3_9ROSI</name>
<evidence type="ECO:0000256" key="19">
    <source>
        <dbReference type="ARBA" id="ARBA00023108"/>
    </source>
</evidence>
<evidence type="ECO:0000256" key="11">
    <source>
        <dbReference type="ARBA" id="ARBA00022692"/>
    </source>
</evidence>
<dbReference type="InterPro" id="IPR001220">
    <property type="entry name" value="Legume_lectin_dom"/>
</dbReference>
<gene>
    <name evidence="32" type="primary">LECRK81</name>
    <name evidence="32" type="ORF">SDJN03_20598</name>
</gene>
<dbReference type="GO" id="GO:0030246">
    <property type="term" value="F:carbohydrate binding"/>
    <property type="evidence" value="ECO:0007669"/>
    <property type="project" value="UniProtKB-KW"/>
</dbReference>
<evidence type="ECO:0000256" key="9">
    <source>
        <dbReference type="ARBA" id="ARBA00022617"/>
    </source>
</evidence>
<evidence type="ECO:0000256" key="20">
    <source>
        <dbReference type="ARBA" id="ARBA00023136"/>
    </source>
</evidence>
<comment type="similarity">
    <text evidence="5">In the C-terminal section; belongs to the protein kinase superfamily. Ser/Thr protein kinase family.</text>
</comment>
<dbReference type="GO" id="GO:0002229">
    <property type="term" value="P:defense response to oomycetes"/>
    <property type="evidence" value="ECO:0007669"/>
    <property type="project" value="UniProtKB-ARBA"/>
</dbReference>
<dbReference type="InterPro" id="IPR033905">
    <property type="entry name" value="Secretory_peroxidase"/>
</dbReference>
<evidence type="ECO:0000256" key="26">
    <source>
        <dbReference type="RuleBase" id="RU004241"/>
    </source>
</evidence>
<dbReference type="PANTHER" id="PTHR27007">
    <property type="match status" value="1"/>
</dbReference>
<dbReference type="CDD" id="cd00693">
    <property type="entry name" value="secretory_peroxidase"/>
    <property type="match status" value="1"/>
</dbReference>
<feature type="region of interest" description="Disordered" evidence="27">
    <location>
        <begin position="994"/>
        <end position="1018"/>
    </location>
</feature>
<evidence type="ECO:0000256" key="15">
    <source>
        <dbReference type="ARBA" id="ARBA00022777"/>
    </source>
</evidence>
<dbReference type="InterPro" id="IPR017441">
    <property type="entry name" value="Protein_kinase_ATP_BS"/>
</dbReference>
<dbReference type="GO" id="GO:0006979">
    <property type="term" value="P:response to oxidative stress"/>
    <property type="evidence" value="ECO:0007669"/>
    <property type="project" value="InterPro"/>
</dbReference>
<dbReference type="GO" id="GO:0048511">
    <property type="term" value="P:rhythmic process"/>
    <property type="evidence" value="ECO:0007669"/>
    <property type="project" value="UniProtKB-KW"/>
</dbReference>
<evidence type="ECO:0000256" key="25">
    <source>
        <dbReference type="PROSITE-ProRule" id="PRU10141"/>
    </source>
</evidence>
<evidence type="ECO:0000256" key="24">
    <source>
        <dbReference type="ARBA" id="ARBA00023324"/>
    </source>
</evidence>
<dbReference type="FunFam" id="1.10.510.10:FF:000342">
    <property type="entry name" value="L-type lectin-domain containing receptor kinase VIII.1"/>
    <property type="match status" value="1"/>
</dbReference>
<dbReference type="Pfam" id="PF00141">
    <property type="entry name" value="peroxidase"/>
    <property type="match status" value="1"/>
</dbReference>
<keyword evidence="17 28" id="KW-1133">Transmembrane helix</keyword>
<dbReference type="FunFam" id="3.30.200.20:FF:000372">
    <property type="entry name" value="L-type lectin-domain containing receptor kinase VIII.1"/>
    <property type="match status" value="1"/>
</dbReference>
<dbReference type="AlphaFoldDB" id="A0AAV6MFX3"/>
<dbReference type="InterPro" id="IPR008271">
    <property type="entry name" value="Ser/Thr_kinase_AS"/>
</dbReference>
<keyword evidence="13" id="KW-0430">Lectin</keyword>
<keyword evidence="9" id="KW-0349">Heme</keyword>
<evidence type="ECO:0000256" key="14">
    <source>
        <dbReference type="ARBA" id="ARBA00022741"/>
    </source>
</evidence>
<keyword evidence="14 25" id="KW-0547">Nucleotide-binding</keyword>
<feature type="domain" description="Plant heme peroxidase family profile" evidence="31">
    <location>
        <begin position="24"/>
        <end position="321"/>
    </location>
</feature>
<dbReference type="Proteomes" id="UP000685013">
    <property type="component" value="Chromosome 14"/>
</dbReference>
<sequence length="1018" mass="111175">MAAKNHLSLLLLLLLQLFYSGRGELQMNYYAKSCPKAEEIIKQQVADLYYEHGNTAVSWLRNLFHDCIVKSCDASLLLETVTGVESEKDSERSFGMRNFKYVNKIKAAVEQECPLTVSCADIVALSAQYGIIMLKGPEIELKTGRRDSKVSYSHLVEAYVPRHNESLVNVLSLFSSIGIDTEAAVALLGAHSVGRVHCVNLVERLYPSVDPTIDPEYAKYLKGRCPTPNPDPKAVLYSRNDRETPMILDNMYYSNILNHKGLLIVDQELASNPLTLPYVKKFAADNQYFHAQFSRGIRLLSENNPLTGDEGEIRKDCRTAFFDFSTTAVSAAEFDFGTVALSSLKLLGDAHLNNGSVRLTRDLAVPNSGAGRVLYAKPIRFRQPGINYLASFSTFFSFSITNLNPSSIGGGLAFLISPDDDTLGGAGGFLGLADERGLGFVAVEFDTLMDVEFKDINGNHVGLDLNDMVSLQVKDLDGIGIDLKSGDTVNSWIEYDGSARIFKIFVSYSNLKPTEPLMSFNLDLDPYLNDFMYVGFSGSTQGSTEVHSVDWWSFTSSFDSNSPPGSVPPPPTTTLMNPTANVVRSTPPSQPPSGSDSNTQKNTNPPSCHNGLCKQGAGAVVGVVTAGAFVLALFAGGLIWVYSKKIKRVKKSDSLASEIIKTPKEFTYKELKIATKGFSSNRIIGHGAFGTVYKGILPETGDIVAVKRCSHSTQGKNEFLSELSIIGTLRHRNLVRLQGWCHEKGEILLVYDLMPNGSLDKALFEASTPLPWSHRKKILLGVSSALAYLHQECENQVIHRDVKTSNIMLDEGFNARLGDFGLARQVEHDKSPDATVAAGTMGYLAPEYLLTGRATEKTDVFSFGAVVLEVASGRRPIEKETGAGKFGVNSNLVDWVWSLHREGRLLAAADGRLSGEFEESEMRKVLLVGLACSHPDPMTRPTMRGVVQMLIGDSEIPIVPRSKPSTSFSTAHLLLTLQDSVSDLNDMIAISTSSSDHSFKGEDSISLEDRTAGSPSIV</sequence>
<keyword evidence="33" id="KW-1185">Reference proteome</keyword>
<keyword evidence="10" id="KW-0808">Transferase</keyword>
<dbReference type="PROSITE" id="PS50873">
    <property type="entry name" value="PEROXIDASE_4"/>
    <property type="match status" value="1"/>
</dbReference>
<feature type="transmembrane region" description="Helical" evidence="28">
    <location>
        <begin position="617"/>
        <end position="642"/>
    </location>
</feature>
<keyword evidence="20 28" id="KW-0472">Membrane</keyword>
<keyword evidence="24" id="KW-0560">Oxidoreductase</keyword>
<keyword evidence="8" id="KW-0575">Peroxidase</keyword>
<keyword evidence="24" id="KW-0376">Hydrogen peroxide</keyword>
<keyword evidence="9" id="KW-0479">Metal-binding</keyword>
<evidence type="ECO:0000256" key="6">
    <source>
        <dbReference type="ARBA" id="ARBA00022475"/>
    </source>
</evidence>
<feature type="domain" description="Protein kinase" evidence="30">
    <location>
        <begin position="678"/>
        <end position="959"/>
    </location>
</feature>
<evidence type="ECO:0000256" key="3">
    <source>
        <dbReference type="ARBA" id="ARBA00004251"/>
    </source>
</evidence>
<keyword evidence="12 29" id="KW-0732">Signal</keyword>
<evidence type="ECO:0000256" key="13">
    <source>
        <dbReference type="ARBA" id="ARBA00022734"/>
    </source>
</evidence>
<dbReference type="PROSITE" id="PS50011">
    <property type="entry name" value="PROTEIN_KINASE_DOM"/>
    <property type="match status" value="1"/>
</dbReference>
<evidence type="ECO:0000256" key="1">
    <source>
        <dbReference type="ARBA" id="ARBA00000189"/>
    </source>
</evidence>
<accession>A0AAV6MFX3</accession>
<comment type="subcellular location">
    <subcellularLocation>
        <location evidence="3">Cell membrane</location>
        <topology evidence="3">Single-pass type I membrane protein</topology>
    </subcellularLocation>
</comment>
<evidence type="ECO:0000256" key="12">
    <source>
        <dbReference type="ARBA" id="ARBA00022729"/>
    </source>
</evidence>
<feature type="signal peptide" evidence="29">
    <location>
        <begin position="1"/>
        <end position="23"/>
    </location>
</feature>
<reference evidence="32 33" key="1">
    <citation type="journal article" date="2021" name="Hortic Res">
        <title>The domestication of Cucurbita argyrosperma as revealed by the genome of its wild relative.</title>
        <authorList>
            <person name="Barrera-Redondo J."/>
            <person name="Sanchez-de la Vega G."/>
            <person name="Aguirre-Liguori J.A."/>
            <person name="Castellanos-Morales G."/>
            <person name="Gutierrez-Guerrero Y.T."/>
            <person name="Aguirre-Dugua X."/>
            <person name="Aguirre-Planter E."/>
            <person name="Tenaillon M.I."/>
            <person name="Lira-Saade R."/>
            <person name="Eguiarte L.E."/>
        </authorList>
    </citation>
    <scope>NUCLEOTIDE SEQUENCE [LARGE SCALE GENOMIC DNA]</scope>
    <source>
        <strain evidence="32">JBR-2021</strain>
    </source>
</reference>
<keyword evidence="15 32" id="KW-0418">Kinase</keyword>
<keyword evidence="6" id="KW-1003">Cell membrane</keyword>
<organism evidence="32 33">
    <name type="scientific">Cucurbita argyrosperma subsp. sororia</name>
    <dbReference type="NCBI Taxonomy" id="37648"/>
    <lineage>
        <taxon>Eukaryota</taxon>
        <taxon>Viridiplantae</taxon>
        <taxon>Streptophyta</taxon>
        <taxon>Embryophyta</taxon>
        <taxon>Tracheophyta</taxon>
        <taxon>Spermatophyta</taxon>
        <taxon>Magnoliopsida</taxon>
        <taxon>eudicotyledons</taxon>
        <taxon>Gunneridae</taxon>
        <taxon>Pentapetalae</taxon>
        <taxon>rosids</taxon>
        <taxon>fabids</taxon>
        <taxon>Cucurbitales</taxon>
        <taxon>Cucurbitaceae</taxon>
        <taxon>Cucurbiteae</taxon>
        <taxon>Cucurbita</taxon>
    </lineage>
</organism>
<keyword evidence="11 28" id="KW-0812">Transmembrane</keyword>
<evidence type="ECO:0000256" key="23">
    <source>
        <dbReference type="ARBA" id="ARBA00023180"/>
    </source>
</evidence>
<feature type="region of interest" description="Disordered" evidence="27">
    <location>
        <begin position="558"/>
        <end position="607"/>
    </location>
</feature>
<feature type="chain" id="PRO_5043372328" evidence="29">
    <location>
        <begin position="24"/>
        <end position="1018"/>
    </location>
</feature>
<dbReference type="GO" id="GO:0005886">
    <property type="term" value="C:plasma membrane"/>
    <property type="evidence" value="ECO:0007669"/>
    <property type="project" value="UniProtKB-SubCell"/>
</dbReference>
<dbReference type="InterPro" id="IPR000719">
    <property type="entry name" value="Prot_kinase_dom"/>
</dbReference>
<evidence type="ECO:0000256" key="16">
    <source>
        <dbReference type="ARBA" id="ARBA00022840"/>
    </source>
</evidence>
<dbReference type="InterPro" id="IPR002016">
    <property type="entry name" value="Haem_peroxidase"/>
</dbReference>
<dbReference type="FunFam" id="1.10.520.10:FF:000010">
    <property type="entry name" value="Peroxidase"/>
    <property type="match status" value="1"/>
</dbReference>
<evidence type="ECO:0000256" key="4">
    <source>
        <dbReference type="ARBA" id="ARBA00008536"/>
    </source>
</evidence>
<dbReference type="Pfam" id="PF00139">
    <property type="entry name" value="Lectin_legB"/>
    <property type="match status" value="1"/>
</dbReference>